<organism evidence="1 2">
    <name type="scientific">Daedalea quercina L-15889</name>
    <dbReference type="NCBI Taxonomy" id="1314783"/>
    <lineage>
        <taxon>Eukaryota</taxon>
        <taxon>Fungi</taxon>
        <taxon>Dikarya</taxon>
        <taxon>Basidiomycota</taxon>
        <taxon>Agaricomycotina</taxon>
        <taxon>Agaricomycetes</taxon>
        <taxon>Polyporales</taxon>
        <taxon>Fomitopsis</taxon>
    </lineage>
</organism>
<gene>
    <name evidence="1" type="ORF">DAEQUDRAFT_792082</name>
</gene>
<accession>A0A165P6A3</accession>
<keyword evidence="2" id="KW-1185">Reference proteome</keyword>
<evidence type="ECO:0000313" key="1">
    <source>
        <dbReference type="EMBL" id="KZT67815.1"/>
    </source>
</evidence>
<dbReference type="EMBL" id="KV429072">
    <property type="protein sequence ID" value="KZT67815.1"/>
    <property type="molecule type" value="Genomic_DNA"/>
</dbReference>
<protein>
    <submittedName>
        <fullName evidence="1">Uncharacterized protein</fullName>
    </submittedName>
</protein>
<dbReference type="Proteomes" id="UP000076727">
    <property type="component" value="Unassembled WGS sequence"/>
</dbReference>
<name>A0A165P6A3_9APHY</name>
<sequence length="386" mass="43284">MAQLNEGEFFDGHFLTIQSVLALMLTCKSDSIRALTKAQVHLQMSQSWISKKTDNSMEGKTRDRMGKEDQVEDEWDNNNIFKMSMMIDKDAYTHEPYFDCALANGSATFAFQAKSLTPRPACQNVAAKLGEGTTRQQARHMCRLRPLLTATESGQAARFYNVHPTTRVRVRFVWTSKADATYASPTWRHNREAVVRVSSELKSGTTTTTNSQALDHSANEYGGEIALMQLLFLLDSGFADKGLHSGVAGLKLSIGTLDAKKKDVDYLHLQEDGVRKKRQICICEQKEHCHTGSESTLFDQVEDAKLRTCPVVGISPTVCTQSRKWSPGIGRVGTRMRDRTKIEMFYRHGAANNIEAIKFFLDARVRRGRRARDRARQLPSVPTASG</sequence>
<proteinExistence type="predicted"/>
<dbReference type="AlphaFoldDB" id="A0A165P6A3"/>
<evidence type="ECO:0000313" key="2">
    <source>
        <dbReference type="Proteomes" id="UP000076727"/>
    </source>
</evidence>
<reference evidence="1 2" key="1">
    <citation type="journal article" date="2016" name="Mol. Biol. Evol.">
        <title>Comparative Genomics of Early-Diverging Mushroom-Forming Fungi Provides Insights into the Origins of Lignocellulose Decay Capabilities.</title>
        <authorList>
            <person name="Nagy L.G."/>
            <person name="Riley R."/>
            <person name="Tritt A."/>
            <person name="Adam C."/>
            <person name="Daum C."/>
            <person name="Floudas D."/>
            <person name="Sun H."/>
            <person name="Yadav J.S."/>
            <person name="Pangilinan J."/>
            <person name="Larsson K.H."/>
            <person name="Matsuura K."/>
            <person name="Barry K."/>
            <person name="Labutti K."/>
            <person name="Kuo R."/>
            <person name="Ohm R.A."/>
            <person name="Bhattacharya S.S."/>
            <person name="Shirouzu T."/>
            <person name="Yoshinaga Y."/>
            <person name="Martin F.M."/>
            <person name="Grigoriev I.V."/>
            <person name="Hibbett D.S."/>
        </authorList>
    </citation>
    <scope>NUCLEOTIDE SEQUENCE [LARGE SCALE GENOMIC DNA]</scope>
    <source>
        <strain evidence="1 2">L-15889</strain>
    </source>
</reference>